<organism evidence="2 3">
    <name type="scientific">Tectimicrobiota bacterium</name>
    <dbReference type="NCBI Taxonomy" id="2528274"/>
    <lineage>
        <taxon>Bacteria</taxon>
        <taxon>Pseudomonadati</taxon>
        <taxon>Nitrospinota/Tectimicrobiota group</taxon>
        <taxon>Candidatus Tectimicrobiota</taxon>
    </lineage>
</organism>
<keyword evidence="2" id="KW-0489">Methyltransferase</keyword>
<dbReference type="InterPro" id="IPR029063">
    <property type="entry name" value="SAM-dependent_MTases_sf"/>
</dbReference>
<dbReference type="Proteomes" id="UP000741360">
    <property type="component" value="Unassembled WGS sequence"/>
</dbReference>
<reference evidence="2" key="1">
    <citation type="submission" date="2020-07" db="EMBL/GenBank/DDBJ databases">
        <title>Huge and variable diversity of episymbiotic CPR bacteria and DPANN archaea in groundwater ecosystems.</title>
        <authorList>
            <person name="He C.Y."/>
            <person name="Keren R."/>
            <person name="Whittaker M."/>
            <person name="Farag I.F."/>
            <person name="Doudna J."/>
            <person name="Cate J.H.D."/>
            <person name="Banfield J.F."/>
        </authorList>
    </citation>
    <scope>NUCLEOTIDE SEQUENCE</scope>
    <source>
        <strain evidence="2">NC_groundwater_717_Ag_S-0.2um_59_8</strain>
    </source>
</reference>
<protein>
    <submittedName>
        <fullName evidence="2">Methyltransferase domain-containing protein</fullName>
    </submittedName>
</protein>
<dbReference type="InterPro" id="IPR041698">
    <property type="entry name" value="Methyltransf_25"/>
</dbReference>
<feature type="domain" description="Methyltransferase" evidence="1">
    <location>
        <begin position="63"/>
        <end position="155"/>
    </location>
</feature>
<keyword evidence="2" id="KW-0808">Transferase</keyword>
<dbReference type="SUPFAM" id="SSF53335">
    <property type="entry name" value="S-adenosyl-L-methionine-dependent methyltransferases"/>
    <property type="match status" value="1"/>
</dbReference>
<name>A0A932GPZ2_UNCTE</name>
<accession>A0A932GPZ2</accession>
<dbReference type="Gene3D" id="3.40.50.150">
    <property type="entry name" value="Vaccinia Virus protein VP39"/>
    <property type="match status" value="1"/>
</dbReference>
<gene>
    <name evidence="2" type="ORF">HYY65_08460</name>
</gene>
<dbReference type="GO" id="GO:0032259">
    <property type="term" value="P:methylation"/>
    <property type="evidence" value="ECO:0007669"/>
    <property type="project" value="UniProtKB-KW"/>
</dbReference>
<sequence length="238" mass="27036">MPSFLPRSFQPELIDGEEFTNEELVTSYHEIEWVNRFLGGTRTLTSHLFPLLSGKNPPLQLADVGCGSADIPLQVLQWSRKMGIPVRLILVDRNFHILRIVKERFAGFAGVLVAQADANRLPFKPGSIHILTASLLLHHFPTAQAVQLLRHFQEISREAILINDLIRGWIPYLSISLLSTLFSRSRLVRNDAPLSVRRGFSPGEVRALAVAAGATRWKFSRHFPYRFCLLIEFEESRK</sequence>
<dbReference type="GO" id="GO:0008168">
    <property type="term" value="F:methyltransferase activity"/>
    <property type="evidence" value="ECO:0007669"/>
    <property type="project" value="UniProtKB-KW"/>
</dbReference>
<comment type="caution">
    <text evidence="2">The sequence shown here is derived from an EMBL/GenBank/DDBJ whole genome shotgun (WGS) entry which is preliminary data.</text>
</comment>
<dbReference type="EMBL" id="JACPSX010000161">
    <property type="protein sequence ID" value="MBI3015072.1"/>
    <property type="molecule type" value="Genomic_DNA"/>
</dbReference>
<evidence type="ECO:0000313" key="3">
    <source>
        <dbReference type="Proteomes" id="UP000741360"/>
    </source>
</evidence>
<evidence type="ECO:0000259" key="1">
    <source>
        <dbReference type="Pfam" id="PF13649"/>
    </source>
</evidence>
<dbReference type="AlphaFoldDB" id="A0A932GPZ2"/>
<dbReference type="Pfam" id="PF13649">
    <property type="entry name" value="Methyltransf_25"/>
    <property type="match status" value="1"/>
</dbReference>
<evidence type="ECO:0000313" key="2">
    <source>
        <dbReference type="EMBL" id="MBI3015072.1"/>
    </source>
</evidence>
<proteinExistence type="predicted"/>